<dbReference type="Pfam" id="PF03080">
    <property type="entry name" value="Neprosin"/>
    <property type="match status" value="1"/>
</dbReference>
<dbReference type="Gene3D" id="3.90.1320.10">
    <property type="entry name" value="Outer-capsid protein sigma 3, large lobe"/>
    <property type="match status" value="1"/>
</dbReference>
<dbReference type="Proteomes" id="UP000087171">
    <property type="component" value="Chromosome Ca7"/>
</dbReference>
<evidence type="ECO:0000256" key="1">
    <source>
        <dbReference type="SAM" id="SignalP"/>
    </source>
</evidence>
<dbReference type="KEGG" id="cam:101508414"/>
<dbReference type="GeneID" id="101508414"/>
<dbReference type="PROSITE" id="PS52045">
    <property type="entry name" value="NEPROSIN_PEP_CD"/>
    <property type="match status" value="1"/>
</dbReference>
<dbReference type="PaxDb" id="3827-XP_004511263.1"/>
<feature type="signal peptide" evidence="1">
    <location>
        <begin position="1"/>
        <end position="26"/>
    </location>
</feature>
<evidence type="ECO:0000259" key="2">
    <source>
        <dbReference type="PROSITE" id="PS52045"/>
    </source>
</evidence>
<feature type="chain" id="PRO_5018617804" evidence="1">
    <location>
        <begin position="27"/>
        <end position="403"/>
    </location>
</feature>
<evidence type="ECO:0000313" key="4">
    <source>
        <dbReference type="RefSeq" id="XP_027192951.1"/>
    </source>
</evidence>
<reference evidence="3" key="1">
    <citation type="journal article" date="2013" name="Nat. Biotechnol.">
        <title>Draft genome sequence of chickpea (Cicer arietinum) provides a resource for trait improvement.</title>
        <authorList>
            <person name="Varshney R.K."/>
            <person name="Song C."/>
            <person name="Saxena R.K."/>
            <person name="Azam S."/>
            <person name="Yu S."/>
            <person name="Sharpe A.G."/>
            <person name="Cannon S."/>
            <person name="Baek J."/>
            <person name="Rosen B.D."/>
            <person name="Tar'an B."/>
            <person name="Millan T."/>
            <person name="Zhang X."/>
            <person name="Ramsay L.D."/>
            <person name="Iwata A."/>
            <person name="Wang Y."/>
            <person name="Nelson W."/>
            <person name="Farmer A.D."/>
            <person name="Gaur P.M."/>
            <person name="Soderlund C."/>
            <person name="Penmetsa R.V."/>
            <person name="Xu C."/>
            <person name="Bharti A.K."/>
            <person name="He W."/>
            <person name="Winter P."/>
            <person name="Zhao S."/>
            <person name="Hane J.K."/>
            <person name="Carrasquilla-Garcia N."/>
            <person name="Condie J.A."/>
            <person name="Upadhyaya H.D."/>
            <person name="Luo M.C."/>
            <person name="Thudi M."/>
            <person name="Gowda C.L."/>
            <person name="Singh N.P."/>
            <person name="Lichtenzveig J."/>
            <person name="Gali K.K."/>
            <person name="Rubio J."/>
            <person name="Nadarajan N."/>
            <person name="Dolezel J."/>
            <person name="Bansal K.C."/>
            <person name="Xu X."/>
            <person name="Edwards D."/>
            <person name="Zhang G."/>
            <person name="Kahl G."/>
            <person name="Gil J."/>
            <person name="Singh K.B."/>
            <person name="Datta S.K."/>
            <person name="Jackson S.A."/>
            <person name="Wang J."/>
            <person name="Cook D.R."/>
        </authorList>
    </citation>
    <scope>NUCLEOTIDE SEQUENCE [LARGE SCALE GENOMIC DNA]</scope>
    <source>
        <strain evidence="3">cv. CDC Frontier</strain>
    </source>
</reference>
<dbReference type="PANTHER" id="PTHR31589:SF175">
    <property type="entry name" value="CARBOXYL-TERMINAL PEPTIDASE"/>
    <property type="match status" value="1"/>
</dbReference>
<name>A0A3Q7Y3Z0_CICAR</name>
<organism evidence="3 4">
    <name type="scientific">Cicer arietinum</name>
    <name type="common">Chickpea</name>
    <name type="synonym">Garbanzo</name>
    <dbReference type="NCBI Taxonomy" id="3827"/>
    <lineage>
        <taxon>Eukaryota</taxon>
        <taxon>Viridiplantae</taxon>
        <taxon>Streptophyta</taxon>
        <taxon>Embryophyta</taxon>
        <taxon>Tracheophyta</taxon>
        <taxon>Spermatophyta</taxon>
        <taxon>Magnoliopsida</taxon>
        <taxon>eudicotyledons</taxon>
        <taxon>Gunneridae</taxon>
        <taxon>Pentapetalae</taxon>
        <taxon>rosids</taxon>
        <taxon>fabids</taxon>
        <taxon>Fabales</taxon>
        <taxon>Fabaceae</taxon>
        <taxon>Papilionoideae</taxon>
        <taxon>50 kb inversion clade</taxon>
        <taxon>NPAAA clade</taxon>
        <taxon>Hologalegina</taxon>
        <taxon>IRL clade</taxon>
        <taxon>Cicereae</taxon>
        <taxon>Cicer</taxon>
    </lineage>
</organism>
<accession>A0A3Q7Y3Z0</accession>
<feature type="domain" description="Neprosin PEP catalytic" evidence="2">
    <location>
        <begin position="150"/>
        <end position="403"/>
    </location>
</feature>
<dbReference type="InterPro" id="IPR025521">
    <property type="entry name" value="Neprosin_propep"/>
</dbReference>
<dbReference type="InterPro" id="IPR004314">
    <property type="entry name" value="Neprosin"/>
</dbReference>
<sequence length="403" mass="45557">MNFSSPNFFILLQFLLLVSLVYHVFSFDTSFHQISNQTFQQKEKIANRLQQINKPSVKTIHSPDGDIIDCVLFQNQPAFDHPLLKGHKPSDPPERPKGYNKINILNDNFQLWSSSGESCPEGTIPIIRTTEQDILRAGSLDRFGKKSIDQVNSLAHEYVNAQFRDGGYYGGQASFNVWAPHVEYAYEFSLSQMWVVAGAGEDLSTLEVGWHVYPQLNGDNHTRLFIYWTADAYKNTGCHNLQCPGFVQTNSKIVVGGAISTTSMYNGSQFEISLMIWKDQKTDHWWLEVGPGNLIGYWPSSLFPNFKDHADRVDFGGEIINSNSKGTHTSTQMGSGHFAEEGFGKAAFIRNMELVDHNNNLNMAQNPQFLEQFPNCYDQKIGSSKEWGSYFYFGGPGRNIKCQ</sequence>
<keyword evidence="1" id="KW-0732">Signal</keyword>
<dbReference type="AlphaFoldDB" id="A0A3Q7Y3Z0"/>
<protein>
    <submittedName>
        <fullName evidence="4">Uncharacterized protein LOC101508414</fullName>
    </submittedName>
</protein>
<proteinExistence type="predicted"/>
<evidence type="ECO:0000313" key="3">
    <source>
        <dbReference type="Proteomes" id="UP000087171"/>
    </source>
</evidence>
<dbReference type="InterPro" id="IPR053168">
    <property type="entry name" value="Glutamic_endopeptidase"/>
</dbReference>
<dbReference type="Pfam" id="PF14365">
    <property type="entry name" value="Neprosin_AP"/>
    <property type="match status" value="1"/>
</dbReference>
<dbReference type="OrthoDB" id="1858978at2759"/>
<reference evidence="4" key="2">
    <citation type="submission" date="2025-08" db="UniProtKB">
        <authorList>
            <consortium name="RefSeq"/>
        </authorList>
    </citation>
    <scope>IDENTIFICATION</scope>
    <source>
        <tissue evidence="4">Etiolated seedlings</tissue>
    </source>
</reference>
<gene>
    <name evidence="4" type="primary">LOC101508414</name>
</gene>
<dbReference type="PANTHER" id="PTHR31589">
    <property type="entry name" value="PROTEIN, PUTATIVE (DUF239)-RELATED-RELATED"/>
    <property type="match status" value="1"/>
</dbReference>
<dbReference type="RefSeq" id="XP_027192951.1">
    <property type="nucleotide sequence ID" value="XM_027337150.1"/>
</dbReference>
<keyword evidence="3" id="KW-1185">Reference proteome</keyword>